<dbReference type="Proteomes" id="UP000576082">
    <property type="component" value="Unassembled WGS sequence"/>
</dbReference>
<evidence type="ECO:0000259" key="1">
    <source>
        <dbReference type="Pfam" id="PF14734"/>
    </source>
</evidence>
<keyword evidence="4" id="KW-1185">Reference proteome</keyword>
<dbReference type="EMBL" id="JABANE010000061">
    <property type="protein sequence ID" value="NME70328.1"/>
    <property type="molecule type" value="Genomic_DNA"/>
</dbReference>
<evidence type="ECO:0000259" key="2">
    <source>
        <dbReference type="Pfam" id="PF14848"/>
    </source>
</evidence>
<dbReference type="CDD" id="cd13833">
    <property type="entry name" value="HU_IHF_like"/>
    <property type="match status" value="1"/>
</dbReference>
<sequence>MAKETNKVDIQLYDLAVTPDPNDYFGRVRSKGTIDNETIASRIKKEGSEYQAETIIELLNRADRIKGEGLAQGYNVNTGFVNARLSVSGVFYEEVFDPKKHQLNASINLTSNTKELIDETKVTVLGQAQTGPVLLKVVDSFTGEVNAQITPNNAMTIYGDRIKIDGSEEFKDEVGLFFINLDDQSRTKVTQLINNENKAVIFMVPALAKGNYELELVTQLNRNALLKAPRSEKLEAVLIVN</sequence>
<name>A0A7X9RX68_9BACT</name>
<evidence type="ECO:0000313" key="3">
    <source>
        <dbReference type="EMBL" id="NME70328.1"/>
    </source>
</evidence>
<accession>A0A7X9RX68</accession>
<protein>
    <submittedName>
        <fullName evidence="3">DUF4469 domain-containing protein</fullName>
    </submittedName>
</protein>
<proteinExistence type="predicted"/>
<reference evidence="3 4" key="1">
    <citation type="submission" date="2020-04" db="EMBL/GenBank/DDBJ databases">
        <title>Flammeovirga sp. SR4, a novel species isolated from seawater.</title>
        <authorList>
            <person name="Wang X."/>
        </authorList>
    </citation>
    <scope>NUCLEOTIDE SEQUENCE [LARGE SCALE GENOMIC DNA]</scope>
    <source>
        <strain evidence="3 4">ATCC 23126</strain>
    </source>
</reference>
<dbReference type="AlphaFoldDB" id="A0A7X9RX68"/>
<dbReference type="RefSeq" id="WP_169658568.1">
    <property type="nucleotide sequence ID" value="NZ_JABANE010000061.1"/>
</dbReference>
<feature type="domain" description="DUF4469" evidence="1">
    <location>
        <begin position="135"/>
        <end position="231"/>
    </location>
</feature>
<dbReference type="InterPro" id="IPR027824">
    <property type="entry name" value="DUF4469"/>
</dbReference>
<dbReference type="Gene3D" id="2.70.50.70">
    <property type="match status" value="1"/>
</dbReference>
<comment type="caution">
    <text evidence="3">The sequence shown here is derived from an EMBL/GenBank/DDBJ whole genome shotgun (WGS) entry which is preliminary data.</text>
</comment>
<feature type="domain" description="Bvu-2165-like IHF-HU-like DNA-binding" evidence="2">
    <location>
        <begin position="10"/>
        <end position="126"/>
    </location>
</feature>
<gene>
    <name evidence="3" type="ORF">HHU12_20295</name>
</gene>
<dbReference type="InterPro" id="IPR049893">
    <property type="entry name" value="Bvu_2165-like_IHF-HU-DNA_bdg"/>
</dbReference>
<dbReference type="CDD" id="cd12843">
    <property type="entry name" value="Bvu_2165_C_like"/>
    <property type="match status" value="1"/>
</dbReference>
<organism evidence="3 4">
    <name type="scientific">Flammeovirga aprica JL-4</name>
    <dbReference type="NCBI Taxonomy" id="694437"/>
    <lineage>
        <taxon>Bacteria</taxon>
        <taxon>Pseudomonadati</taxon>
        <taxon>Bacteroidota</taxon>
        <taxon>Cytophagia</taxon>
        <taxon>Cytophagales</taxon>
        <taxon>Flammeovirgaceae</taxon>
        <taxon>Flammeovirga</taxon>
    </lineage>
</organism>
<dbReference type="Pfam" id="PF14734">
    <property type="entry name" value="DUF4469"/>
    <property type="match status" value="1"/>
</dbReference>
<dbReference type="Pfam" id="PF14848">
    <property type="entry name" value="HU-DNA_bdg"/>
    <property type="match status" value="1"/>
</dbReference>
<evidence type="ECO:0000313" key="4">
    <source>
        <dbReference type="Proteomes" id="UP000576082"/>
    </source>
</evidence>